<dbReference type="AlphaFoldDB" id="A0A6P7GQW7"/>
<organism evidence="2">
    <name type="scientific">Diabrotica virgifera virgifera</name>
    <name type="common">western corn rootworm</name>
    <dbReference type="NCBI Taxonomy" id="50390"/>
    <lineage>
        <taxon>Eukaryota</taxon>
        <taxon>Metazoa</taxon>
        <taxon>Ecdysozoa</taxon>
        <taxon>Arthropoda</taxon>
        <taxon>Hexapoda</taxon>
        <taxon>Insecta</taxon>
        <taxon>Pterygota</taxon>
        <taxon>Neoptera</taxon>
        <taxon>Endopterygota</taxon>
        <taxon>Coleoptera</taxon>
        <taxon>Polyphaga</taxon>
        <taxon>Cucujiformia</taxon>
        <taxon>Chrysomeloidea</taxon>
        <taxon>Chrysomelidae</taxon>
        <taxon>Galerucinae</taxon>
        <taxon>Diabroticina</taxon>
        <taxon>Diabroticites</taxon>
        <taxon>Diabrotica</taxon>
    </lineage>
</organism>
<feature type="chain" id="PRO_5027536117" evidence="1">
    <location>
        <begin position="21"/>
        <end position="203"/>
    </location>
</feature>
<proteinExistence type="predicted"/>
<gene>
    <name evidence="2" type="primary">LOC114345345</name>
</gene>
<sequence length="203" mass="23433">MNVITGPLVIFALLFAGVFSDEYPPVNEYRLYRSHYPCSVFLWAGSLEKTNPFISKINLLNYDKAFNDKKGLIEDAKQIFNQYKNELGNSGKNFFECTNHLSLEEGSGGLLETYGKCRKYMNQEDIPNLMLPIMLKNIETQHQGRKDFEEATMSKYGCSDPENKEKPECLKWKQFKQCCFKIISADFDEDGPMQIIYQTGRGR</sequence>
<keyword evidence="1" id="KW-0732">Signal</keyword>
<evidence type="ECO:0000313" key="2">
    <source>
        <dbReference type="RefSeq" id="XP_028151969.1"/>
    </source>
</evidence>
<feature type="signal peptide" evidence="1">
    <location>
        <begin position="1"/>
        <end position="20"/>
    </location>
</feature>
<name>A0A6P7GQW7_DIAVI</name>
<protein>
    <submittedName>
        <fullName evidence="2">Uncharacterized protein LOC114345345</fullName>
    </submittedName>
</protein>
<dbReference type="RefSeq" id="XP_028151969.1">
    <property type="nucleotide sequence ID" value="XM_028296168.1"/>
</dbReference>
<accession>A0A6P7GQW7</accession>
<dbReference type="InParanoid" id="A0A6P7GQW7"/>
<reference evidence="2" key="1">
    <citation type="submission" date="2025-08" db="UniProtKB">
        <authorList>
            <consortium name="RefSeq"/>
        </authorList>
    </citation>
    <scope>IDENTIFICATION</scope>
    <source>
        <tissue evidence="2">Whole insect</tissue>
    </source>
</reference>
<evidence type="ECO:0000256" key="1">
    <source>
        <dbReference type="SAM" id="SignalP"/>
    </source>
</evidence>